<proteinExistence type="predicted"/>
<sequence>MMIRCQYCGHDLMKNDLGGNCAQVVGTGDFDQPELFDPCQCCYHQPEDQMAAIGGE</sequence>
<comment type="caution">
    <text evidence="1">The sequence shown here is derived from an EMBL/GenBank/DDBJ whole genome shotgun (WGS) entry which is preliminary data.</text>
</comment>
<protein>
    <submittedName>
        <fullName evidence="1">Uncharacterized protein</fullName>
    </submittedName>
</protein>
<reference evidence="1" key="1">
    <citation type="journal article" date="2015" name="Nature">
        <title>Complex archaea that bridge the gap between prokaryotes and eukaryotes.</title>
        <authorList>
            <person name="Spang A."/>
            <person name="Saw J.H."/>
            <person name="Jorgensen S.L."/>
            <person name="Zaremba-Niedzwiedzka K."/>
            <person name="Martijn J."/>
            <person name="Lind A.E."/>
            <person name="van Eijk R."/>
            <person name="Schleper C."/>
            <person name="Guy L."/>
            <person name="Ettema T.J."/>
        </authorList>
    </citation>
    <scope>NUCLEOTIDE SEQUENCE</scope>
</reference>
<evidence type="ECO:0000313" key="1">
    <source>
        <dbReference type="EMBL" id="KKN70598.1"/>
    </source>
</evidence>
<accession>A0A0F9VXZ6</accession>
<gene>
    <name evidence="1" type="ORF">LCGC14_0430290</name>
</gene>
<organism evidence="1">
    <name type="scientific">marine sediment metagenome</name>
    <dbReference type="NCBI Taxonomy" id="412755"/>
    <lineage>
        <taxon>unclassified sequences</taxon>
        <taxon>metagenomes</taxon>
        <taxon>ecological metagenomes</taxon>
    </lineage>
</organism>
<dbReference type="EMBL" id="LAZR01000401">
    <property type="protein sequence ID" value="KKN70598.1"/>
    <property type="molecule type" value="Genomic_DNA"/>
</dbReference>
<name>A0A0F9VXZ6_9ZZZZ</name>
<dbReference type="AlphaFoldDB" id="A0A0F9VXZ6"/>